<sequence>MFLNTVNSFSKHRFKFVLVVFIFLVLGYAFSKLPFTKNTSGPTNDETVYDNLGSAVVAKGGEIYRVDLATSVSTLLTALEFEILDIAASPIESKVAYFYFDKNEQNHPYSRPNSGLAVLDLNSKETKNLIPLVKGSKKELDYLIWSPDGKYLSVWVDGGSVAQIYEVSAGKKVFEVREAAVEDSVSPIVFVPGSEGVVSYIVNNTLIEQKISISEPKVVYNELEAYLTVHEGPPLALFPTFSKTGRYVTFNSKDNIVLYDRESGVSKVVAQPLGQPEDENYQTGYIVGFNDRDELLYLLGNDSAIDKDTKMWVTVYSPIADSMRAFNVYAAASPNSLILSGDLSKLIVSSSFSGEGIQYYDSEGSLLKDCIKEEDFSYDYYDWVGFRKPESPLQVWSPNGSYLISKRGDKLVVYDPENCKMLKIIDQPSDLVSWIN</sequence>
<dbReference type="SUPFAM" id="SSF50969">
    <property type="entry name" value="YVTN repeat-like/Quinoprotein amine dehydrogenase"/>
    <property type="match status" value="1"/>
</dbReference>
<accession>A0A1G1WPE8</accession>
<reference evidence="1 2" key="1">
    <citation type="journal article" date="2016" name="Nat. Commun.">
        <title>Thousands of microbial genomes shed light on interconnected biogeochemical processes in an aquifer system.</title>
        <authorList>
            <person name="Anantharaman K."/>
            <person name="Brown C.T."/>
            <person name="Hug L.A."/>
            <person name="Sharon I."/>
            <person name="Castelle C.J."/>
            <person name="Probst A.J."/>
            <person name="Thomas B.C."/>
            <person name="Singh A."/>
            <person name="Wilkins M.J."/>
            <person name="Karaoz U."/>
            <person name="Brodie E.L."/>
            <person name="Williams K.H."/>
            <person name="Hubbard S.S."/>
            <person name="Banfield J.F."/>
        </authorList>
    </citation>
    <scope>NUCLEOTIDE SEQUENCE [LARGE SCALE GENOMIC DNA]</scope>
</reference>
<dbReference type="EMBL" id="MHCX01000020">
    <property type="protein sequence ID" value="OGY29618.1"/>
    <property type="molecule type" value="Genomic_DNA"/>
</dbReference>
<evidence type="ECO:0008006" key="3">
    <source>
        <dbReference type="Google" id="ProtNLM"/>
    </source>
</evidence>
<protein>
    <recommendedName>
        <fullName evidence="3">Anaphase-promoting complex subunit 4 WD40 domain-containing protein</fullName>
    </recommendedName>
</protein>
<dbReference type="AlphaFoldDB" id="A0A1G1WPE8"/>
<dbReference type="InterPro" id="IPR011042">
    <property type="entry name" value="6-blade_b-propeller_TolB-like"/>
</dbReference>
<gene>
    <name evidence="1" type="ORF">A3J50_00190</name>
</gene>
<comment type="caution">
    <text evidence="1">The sequence shown here is derived from an EMBL/GenBank/DDBJ whole genome shotgun (WGS) entry which is preliminary data.</text>
</comment>
<evidence type="ECO:0000313" key="1">
    <source>
        <dbReference type="EMBL" id="OGY29618.1"/>
    </source>
</evidence>
<name>A0A1G1WPE8_9BACT</name>
<dbReference type="Gene3D" id="2.120.10.30">
    <property type="entry name" value="TolB, C-terminal domain"/>
    <property type="match status" value="1"/>
</dbReference>
<dbReference type="InterPro" id="IPR011044">
    <property type="entry name" value="Quino_amine_DH_bsu"/>
</dbReference>
<evidence type="ECO:0000313" key="2">
    <source>
        <dbReference type="Proteomes" id="UP000177821"/>
    </source>
</evidence>
<organism evidence="1 2">
    <name type="scientific">Candidatus Woykebacteria bacterium RIFCSPHIGHO2_02_FULL_43_16b</name>
    <dbReference type="NCBI Taxonomy" id="1802601"/>
    <lineage>
        <taxon>Bacteria</taxon>
        <taxon>Candidatus Woykeibacteriota</taxon>
    </lineage>
</organism>
<proteinExistence type="predicted"/>
<dbReference type="Proteomes" id="UP000177821">
    <property type="component" value="Unassembled WGS sequence"/>
</dbReference>